<dbReference type="EMBL" id="AGBW02009196">
    <property type="protein sequence ID" value="OWR51421.1"/>
    <property type="molecule type" value="Genomic_DNA"/>
</dbReference>
<proteinExistence type="predicted"/>
<dbReference type="AlphaFoldDB" id="A0A212FCG1"/>
<evidence type="ECO:0000256" key="1">
    <source>
        <dbReference type="SAM" id="MobiDB-lite"/>
    </source>
</evidence>
<dbReference type="InParanoid" id="A0A212FCG1"/>
<comment type="caution">
    <text evidence="2">The sequence shown here is derived from an EMBL/GenBank/DDBJ whole genome shotgun (WGS) entry which is preliminary data.</text>
</comment>
<feature type="compositionally biased region" description="Low complexity" evidence="1">
    <location>
        <begin position="75"/>
        <end position="88"/>
    </location>
</feature>
<name>A0A212FCG1_DANPL</name>
<gene>
    <name evidence="2" type="ORF">KGM_200611</name>
</gene>
<feature type="region of interest" description="Disordered" evidence="1">
    <location>
        <begin position="72"/>
        <end position="94"/>
    </location>
</feature>
<dbReference type="Proteomes" id="UP000007151">
    <property type="component" value="Unassembled WGS sequence"/>
</dbReference>
<sequence>MTHGSNGLARNHQKYYLSFETRRLKFVETGANRPASTQRRYQLIVWYVYSPAASAPFGRGVRQVRCASMARRSPHSTVSTTTITSQHTQNKHATISADRITTWATIP</sequence>
<keyword evidence="3" id="KW-1185">Reference proteome</keyword>
<reference evidence="2 3" key="1">
    <citation type="journal article" date="2011" name="Cell">
        <title>The monarch butterfly genome yields insights into long-distance migration.</title>
        <authorList>
            <person name="Zhan S."/>
            <person name="Merlin C."/>
            <person name="Boore J.L."/>
            <person name="Reppert S.M."/>
        </authorList>
    </citation>
    <scope>NUCLEOTIDE SEQUENCE [LARGE SCALE GENOMIC DNA]</scope>
    <source>
        <strain evidence="2">F-2</strain>
    </source>
</reference>
<evidence type="ECO:0000313" key="3">
    <source>
        <dbReference type="Proteomes" id="UP000007151"/>
    </source>
</evidence>
<dbReference type="KEGG" id="dpl:KGM_200611"/>
<evidence type="ECO:0000313" key="2">
    <source>
        <dbReference type="EMBL" id="OWR51421.1"/>
    </source>
</evidence>
<accession>A0A212FCG1</accession>
<organism evidence="2 3">
    <name type="scientific">Danaus plexippus plexippus</name>
    <dbReference type="NCBI Taxonomy" id="278856"/>
    <lineage>
        <taxon>Eukaryota</taxon>
        <taxon>Metazoa</taxon>
        <taxon>Ecdysozoa</taxon>
        <taxon>Arthropoda</taxon>
        <taxon>Hexapoda</taxon>
        <taxon>Insecta</taxon>
        <taxon>Pterygota</taxon>
        <taxon>Neoptera</taxon>
        <taxon>Endopterygota</taxon>
        <taxon>Lepidoptera</taxon>
        <taxon>Glossata</taxon>
        <taxon>Ditrysia</taxon>
        <taxon>Papilionoidea</taxon>
        <taxon>Nymphalidae</taxon>
        <taxon>Danainae</taxon>
        <taxon>Danaini</taxon>
        <taxon>Danaina</taxon>
        <taxon>Danaus</taxon>
        <taxon>Danaus</taxon>
    </lineage>
</organism>
<protein>
    <submittedName>
        <fullName evidence="2">Uncharacterized protein</fullName>
    </submittedName>
</protein>